<proteinExistence type="predicted"/>
<dbReference type="Gene3D" id="1.20.1060.10">
    <property type="entry name" value="Taq DNA Polymerase, Chain T, domain 4"/>
    <property type="match status" value="1"/>
</dbReference>
<comment type="caution">
    <text evidence="4">The sequence shown here is derived from an EMBL/GenBank/DDBJ whole genome shotgun (WGS) entry which is preliminary data.</text>
</comment>
<evidence type="ECO:0000256" key="1">
    <source>
        <dbReference type="ARBA" id="ARBA00022705"/>
    </source>
</evidence>
<sequence length="625" mass="70118">TTVGSVMGFTLYNDELPGIPIIGTYHPSYVMRGNWGQVALVLSHFRKAKRIAEADEWKEELGSYMGVTTLEELRALRDYLLGPEIEMLAVDTETTGLSFMDDELLCISFSGERGTGYSVPILHRGERTVMKVKGRGENRKEVPEKEWYPAAYWSKEELSEVIAILEEILSSDKPKGGQNLPFDLKMLERVVGQAAIKAQTAFGFHVNNVAHDTLAQSSLVSEASPASLTTLISYWTEMPYYESNIAPYKSKMWHLSDKELHEYGGADVDGVQEVHHVLLPKLQEEGSMWTYDNISVPLIRCATRMAERGVYIDMDYFNRLGLYYKDRIDAQKGELAKVLGREVEKPTYYKTVQKILFEELGLPLTRRAQDGALENCDKCKKTWSPCSPKHAATGADDLVELNERSPHPVLSVFIGIRQSEKFSSTYLDGGKSGGFLAHIKEDNRIHGSWTVAAKTGRFTCTEPNLMNPPKEVKIDSDEYGIHSKDAIRSMFIAPPGYGLFNADWSQAEVWVMAYESGDEILLGLLQEGADIHAYVARELCKLGVSSKFSKTDVDEDLSLEQWKAAHLDLRGKGKTFVFGMNYGLTIEGAAERLSCSKEEAAPLLTHYTGHIFPKMAPYQLRIRED</sequence>
<evidence type="ECO:0008006" key="5">
    <source>
        <dbReference type="Google" id="ProtNLM"/>
    </source>
</evidence>
<dbReference type="EMBL" id="LAZR01028987">
    <property type="protein sequence ID" value="KKL60912.1"/>
    <property type="molecule type" value="Genomic_DNA"/>
</dbReference>
<dbReference type="InterPro" id="IPR012337">
    <property type="entry name" value="RNaseH-like_sf"/>
</dbReference>
<dbReference type="GO" id="GO:0008408">
    <property type="term" value="F:3'-5' exonuclease activity"/>
    <property type="evidence" value="ECO:0007669"/>
    <property type="project" value="InterPro"/>
</dbReference>
<dbReference type="InterPro" id="IPR002562">
    <property type="entry name" value="3'-5'_exonuclease_dom"/>
</dbReference>
<dbReference type="Pfam" id="PF01612">
    <property type="entry name" value="DNA_pol_A_exo1"/>
    <property type="match status" value="1"/>
</dbReference>
<protein>
    <recommendedName>
        <fullName evidence="5">DNA-directed DNA polymerase family A palm domain-containing protein</fullName>
    </recommendedName>
</protein>
<feature type="non-terminal residue" evidence="4">
    <location>
        <position position="1"/>
    </location>
</feature>
<evidence type="ECO:0000259" key="3">
    <source>
        <dbReference type="SMART" id="SM00482"/>
    </source>
</evidence>
<accession>A0A0F9GCM1</accession>
<name>A0A0F9GCM1_9ZZZZ</name>
<reference evidence="4" key="1">
    <citation type="journal article" date="2015" name="Nature">
        <title>Complex archaea that bridge the gap between prokaryotes and eukaryotes.</title>
        <authorList>
            <person name="Spang A."/>
            <person name="Saw J.H."/>
            <person name="Jorgensen S.L."/>
            <person name="Zaremba-Niedzwiedzka K."/>
            <person name="Martijn J."/>
            <person name="Lind A.E."/>
            <person name="van Eijk R."/>
            <person name="Schleper C."/>
            <person name="Guy L."/>
            <person name="Ettema T.J."/>
        </authorList>
    </citation>
    <scope>NUCLEOTIDE SEQUENCE</scope>
</reference>
<dbReference type="Gene3D" id="3.30.70.370">
    <property type="match status" value="1"/>
</dbReference>
<dbReference type="Pfam" id="PF00476">
    <property type="entry name" value="DNA_pol_A"/>
    <property type="match status" value="1"/>
</dbReference>
<feature type="non-terminal residue" evidence="4">
    <location>
        <position position="625"/>
    </location>
</feature>
<dbReference type="InterPro" id="IPR036397">
    <property type="entry name" value="RNaseH_sf"/>
</dbReference>
<dbReference type="PRINTS" id="PR00868">
    <property type="entry name" value="DNAPOLI"/>
</dbReference>
<dbReference type="InterPro" id="IPR002298">
    <property type="entry name" value="DNA_polymerase_A"/>
</dbReference>
<dbReference type="AlphaFoldDB" id="A0A0F9GCM1"/>
<dbReference type="GO" id="GO:0003887">
    <property type="term" value="F:DNA-directed DNA polymerase activity"/>
    <property type="evidence" value="ECO:0007669"/>
    <property type="project" value="InterPro"/>
</dbReference>
<evidence type="ECO:0000259" key="2">
    <source>
        <dbReference type="SMART" id="SM00474"/>
    </source>
</evidence>
<dbReference type="InterPro" id="IPR043502">
    <property type="entry name" value="DNA/RNA_pol_sf"/>
</dbReference>
<dbReference type="InterPro" id="IPR001098">
    <property type="entry name" value="DNA-dir_DNA_pol_A_palm_dom"/>
</dbReference>
<dbReference type="Gene3D" id="3.30.420.10">
    <property type="entry name" value="Ribonuclease H-like superfamily/Ribonuclease H"/>
    <property type="match status" value="1"/>
</dbReference>
<dbReference type="GO" id="GO:0003677">
    <property type="term" value="F:DNA binding"/>
    <property type="evidence" value="ECO:0007669"/>
    <property type="project" value="InterPro"/>
</dbReference>
<dbReference type="SMART" id="SM00474">
    <property type="entry name" value="35EXOc"/>
    <property type="match status" value="1"/>
</dbReference>
<dbReference type="Gene3D" id="1.10.150.20">
    <property type="entry name" value="5' to 3' exonuclease, C-terminal subdomain"/>
    <property type="match status" value="1"/>
</dbReference>
<evidence type="ECO:0000313" key="4">
    <source>
        <dbReference type="EMBL" id="KKL60912.1"/>
    </source>
</evidence>
<feature type="domain" description="DNA-directed DNA polymerase family A palm" evidence="3">
    <location>
        <begin position="484"/>
        <end position="625"/>
    </location>
</feature>
<organism evidence="4">
    <name type="scientific">marine sediment metagenome</name>
    <dbReference type="NCBI Taxonomy" id="412755"/>
    <lineage>
        <taxon>unclassified sequences</taxon>
        <taxon>metagenomes</taxon>
        <taxon>ecological metagenomes</taxon>
    </lineage>
</organism>
<dbReference type="SUPFAM" id="SSF53098">
    <property type="entry name" value="Ribonuclease H-like"/>
    <property type="match status" value="1"/>
</dbReference>
<gene>
    <name evidence="4" type="ORF">LCGC14_2200580</name>
</gene>
<dbReference type="PANTHER" id="PTHR10133:SF27">
    <property type="entry name" value="DNA POLYMERASE NU"/>
    <property type="match status" value="1"/>
</dbReference>
<dbReference type="PANTHER" id="PTHR10133">
    <property type="entry name" value="DNA POLYMERASE I"/>
    <property type="match status" value="1"/>
</dbReference>
<dbReference type="SUPFAM" id="SSF56672">
    <property type="entry name" value="DNA/RNA polymerases"/>
    <property type="match status" value="1"/>
</dbReference>
<dbReference type="GO" id="GO:0006302">
    <property type="term" value="P:double-strand break repair"/>
    <property type="evidence" value="ECO:0007669"/>
    <property type="project" value="TreeGrafter"/>
</dbReference>
<keyword evidence="1" id="KW-0235">DNA replication</keyword>
<dbReference type="SMART" id="SM00482">
    <property type="entry name" value="POLAc"/>
    <property type="match status" value="1"/>
</dbReference>
<feature type="domain" description="3'-5' exonuclease" evidence="2">
    <location>
        <begin position="64"/>
        <end position="283"/>
    </location>
</feature>
<dbReference type="GO" id="GO:0006261">
    <property type="term" value="P:DNA-templated DNA replication"/>
    <property type="evidence" value="ECO:0007669"/>
    <property type="project" value="InterPro"/>
</dbReference>